<accession>A0A4Y2V8U2</accession>
<comment type="caution">
    <text evidence="1">The sequence shown here is derived from an EMBL/GenBank/DDBJ whole genome shotgun (WGS) entry which is preliminary data.</text>
</comment>
<dbReference type="EMBL" id="BGPR01044214">
    <property type="protein sequence ID" value="GBO20942.1"/>
    <property type="molecule type" value="Genomic_DNA"/>
</dbReference>
<keyword evidence="2" id="KW-1185">Reference proteome</keyword>
<dbReference type="AlphaFoldDB" id="A0A4Y2V8U2"/>
<protein>
    <submittedName>
        <fullName evidence="1">Uncharacterized protein</fullName>
    </submittedName>
</protein>
<dbReference type="Proteomes" id="UP000499080">
    <property type="component" value="Unassembled WGS sequence"/>
</dbReference>
<gene>
    <name evidence="1" type="ORF">AVEN_224428_1</name>
</gene>
<sequence>RRPRWPSGKVWALGRRAPVSKPDPTEDPPRMGPVARRIIHSDQTPSRWCGAEVWRERCQFWCRPRHLTEGHPKIALVLLQKRDVNITKLNFYRTGYNPNYAEMIDNLKFNVKSVLEYM</sequence>
<evidence type="ECO:0000313" key="2">
    <source>
        <dbReference type="Proteomes" id="UP000499080"/>
    </source>
</evidence>
<name>A0A4Y2V8U2_ARAVE</name>
<proteinExistence type="predicted"/>
<feature type="non-terminal residue" evidence="1">
    <location>
        <position position="1"/>
    </location>
</feature>
<evidence type="ECO:0000313" key="1">
    <source>
        <dbReference type="EMBL" id="GBO20942.1"/>
    </source>
</evidence>
<reference evidence="1 2" key="1">
    <citation type="journal article" date="2019" name="Sci. Rep.">
        <title>Orb-weaving spider Araneus ventricosus genome elucidates the spidroin gene catalogue.</title>
        <authorList>
            <person name="Kono N."/>
            <person name="Nakamura H."/>
            <person name="Ohtoshi R."/>
            <person name="Moran D.A.P."/>
            <person name="Shinohara A."/>
            <person name="Yoshida Y."/>
            <person name="Fujiwara M."/>
            <person name="Mori M."/>
            <person name="Tomita M."/>
            <person name="Arakawa K."/>
        </authorList>
    </citation>
    <scope>NUCLEOTIDE SEQUENCE [LARGE SCALE GENOMIC DNA]</scope>
</reference>
<organism evidence="1 2">
    <name type="scientific">Araneus ventricosus</name>
    <name type="common">Orbweaver spider</name>
    <name type="synonym">Epeira ventricosa</name>
    <dbReference type="NCBI Taxonomy" id="182803"/>
    <lineage>
        <taxon>Eukaryota</taxon>
        <taxon>Metazoa</taxon>
        <taxon>Ecdysozoa</taxon>
        <taxon>Arthropoda</taxon>
        <taxon>Chelicerata</taxon>
        <taxon>Arachnida</taxon>
        <taxon>Araneae</taxon>
        <taxon>Araneomorphae</taxon>
        <taxon>Entelegynae</taxon>
        <taxon>Araneoidea</taxon>
        <taxon>Araneidae</taxon>
        <taxon>Araneus</taxon>
    </lineage>
</organism>